<gene>
    <name evidence="4" type="ORF">MGAL_10B031559</name>
</gene>
<keyword evidence="1" id="KW-0862">Zinc</keyword>
<protein>
    <recommendedName>
        <fullName evidence="3">B box-type domain-containing protein</fullName>
    </recommendedName>
</protein>
<keyword evidence="1" id="KW-0863">Zinc-finger</keyword>
<evidence type="ECO:0000313" key="5">
    <source>
        <dbReference type="Proteomes" id="UP000596742"/>
    </source>
</evidence>
<organism evidence="4 5">
    <name type="scientific">Mytilus galloprovincialis</name>
    <name type="common">Mediterranean mussel</name>
    <dbReference type="NCBI Taxonomy" id="29158"/>
    <lineage>
        <taxon>Eukaryota</taxon>
        <taxon>Metazoa</taxon>
        <taxon>Spiralia</taxon>
        <taxon>Lophotrochozoa</taxon>
        <taxon>Mollusca</taxon>
        <taxon>Bivalvia</taxon>
        <taxon>Autobranchia</taxon>
        <taxon>Pteriomorphia</taxon>
        <taxon>Mytilida</taxon>
        <taxon>Mytiloidea</taxon>
        <taxon>Mytilidae</taxon>
        <taxon>Mytilinae</taxon>
        <taxon>Mytilus</taxon>
    </lineage>
</organism>
<dbReference type="OrthoDB" id="2436455at2759"/>
<dbReference type="Gene3D" id="3.30.160.60">
    <property type="entry name" value="Classic Zinc Finger"/>
    <property type="match status" value="1"/>
</dbReference>
<comment type="caution">
    <text evidence="4">The sequence shown here is derived from an EMBL/GenBank/DDBJ whole genome shotgun (WGS) entry which is preliminary data.</text>
</comment>
<dbReference type="PROSITE" id="PS50119">
    <property type="entry name" value="ZF_BBOX"/>
    <property type="match status" value="1"/>
</dbReference>
<evidence type="ECO:0000256" key="1">
    <source>
        <dbReference type="PROSITE-ProRule" id="PRU00024"/>
    </source>
</evidence>
<dbReference type="InterPro" id="IPR031981">
    <property type="entry name" value="MIEAP_C"/>
</dbReference>
<feature type="coiled-coil region" evidence="2">
    <location>
        <begin position="348"/>
        <end position="520"/>
    </location>
</feature>
<dbReference type="SUPFAM" id="SSF57845">
    <property type="entry name" value="B-box zinc-binding domain"/>
    <property type="match status" value="1"/>
</dbReference>
<name>A0A8B6GFX4_MYTGA</name>
<dbReference type="Proteomes" id="UP000596742">
    <property type="component" value="Unassembled WGS sequence"/>
</dbReference>
<dbReference type="AlphaFoldDB" id="A0A8B6GFX4"/>
<feature type="coiled-coil region" evidence="2">
    <location>
        <begin position="232"/>
        <end position="259"/>
    </location>
</feature>
<dbReference type="Pfam" id="PF00643">
    <property type="entry name" value="zf-B_box"/>
    <property type="match status" value="1"/>
</dbReference>
<keyword evidence="2" id="KW-0175">Coiled coil</keyword>
<dbReference type="GO" id="GO:0008270">
    <property type="term" value="F:zinc ion binding"/>
    <property type="evidence" value="ECO:0007669"/>
    <property type="project" value="UniProtKB-KW"/>
</dbReference>
<dbReference type="Pfam" id="PF16026">
    <property type="entry name" value="MIEAP"/>
    <property type="match status" value="1"/>
</dbReference>
<dbReference type="InterPro" id="IPR000315">
    <property type="entry name" value="Znf_B-box"/>
</dbReference>
<feature type="domain" description="B box-type" evidence="3">
    <location>
        <begin position="8"/>
        <end position="52"/>
    </location>
</feature>
<dbReference type="EMBL" id="UYJE01008389">
    <property type="protein sequence ID" value="VDI63566.1"/>
    <property type="molecule type" value="Genomic_DNA"/>
</dbReference>
<evidence type="ECO:0000256" key="2">
    <source>
        <dbReference type="SAM" id="Coils"/>
    </source>
</evidence>
<proteinExistence type="predicted"/>
<evidence type="ECO:0000259" key="3">
    <source>
        <dbReference type="PROSITE" id="PS50119"/>
    </source>
</evidence>
<reference evidence="4" key="1">
    <citation type="submission" date="2018-11" db="EMBL/GenBank/DDBJ databases">
        <authorList>
            <person name="Alioto T."/>
            <person name="Alioto T."/>
        </authorList>
    </citation>
    <scope>NUCLEOTIDE SEQUENCE</scope>
</reference>
<accession>A0A8B6GFX4</accession>
<keyword evidence="1" id="KW-0479">Metal-binding</keyword>
<sequence>MCKYIEDSQCQFCKIHKELPNFVTGYCFQCQHLICDVCRTIAYHDNHTIVGLTDAVSNIISKHIQNTESAAKRSIETTLDTKKLIETSTDLIENQCEKIIDYISEKKLKFLLELNAHTNYLKEYENERDSNIQSVQEEILELKSSGTVFPVVFLHKWQNVVIKMNKLEKHKPAARLTFHCGLINKSKLDEQFGKIQNVDPQKGVNDQEIDELASTFEDSLKINDTDFVSRQYQEIKTQNEALKMEALDLRSELETLKTDRNYMIQLSEETCQCVKEYNCVLADSRIHLNNKGPTKRLGNSHMDLYADRMEYIITQFQMIIEQGIQKEKDFLDKLREMAELTNDSNSDINIKQFEIMSLKKQLNKLSNDLKSRDKRISELGLKESDALKEEQKLYDTIEKQQKEHNKEIESLGSKIQYQSDLLKEVQNEKDIIEKKNRQTQEQTTNILEENDANILQLKEDIKTHQARFEDYSNNLQHKLSQGETERMNLRQILREKKENIKTLIQEKDELQTRLSSVAGEKLSKGNPTITDLGDPNRPMKIGDKYGELYDNEWTDAMECINDIKPFYSDSEHLDIEEVIVLHLCRLLEICYNECLSLADEQIDNIGKTISETLCLDVNSRSEFYNLPACKDVVEQRRQKSDHFVKHLLANKIIGKTAMHDWEYVNKNGDVMKYLMKTPFFDQCVNLCWCMVIQDPVMHLDGDITQGTTFDKNTYKEFVKSGNKVKYVVWPALFLHKDGPLLHKGIVQAYWDLN</sequence>
<evidence type="ECO:0000313" key="4">
    <source>
        <dbReference type="EMBL" id="VDI63566.1"/>
    </source>
</evidence>
<keyword evidence="5" id="KW-1185">Reference proteome</keyword>